<evidence type="ECO:0000313" key="3">
    <source>
        <dbReference type="Proteomes" id="UP000799777"/>
    </source>
</evidence>
<proteinExistence type="predicted"/>
<dbReference type="OrthoDB" id="271448at2759"/>
<dbReference type="Proteomes" id="UP000799777">
    <property type="component" value="Unassembled WGS sequence"/>
</dbReference>
<evidence type="ECO:0008006" key="4">
    <source>
        <dbReference type="Google" id="ProtNLM"/>
    </source>
</evidence>
<organism evidence="2 3">
    <name type="scientific">Setomelanomma holmii</name>
    <dbReference type="NCBI Taxonomy" id="210430"/>
    <lineage>
        <taxon>Eukaryota</taxon>
        <taxon>Fungi</taxon>
        <taxon>Dikarya</taxon>
        <taxon>Ascomycota</taxon>
        <taxon>Pezizomycotina</taxon>
        <taxon>Dothideomycetes</taxon>
        <taxon>Pleosporomycetidae</taxon>
        <taxon>Pleosporales</taxon>
        <taxon>Pleosporineae</taxon>
        <taxon>Phaeosphaeriaceae</taxon>
        <taxon>Setomelanomma</taxon>
    </lineage>
</organism>
<reference evidence="2" key="1">
    <citation type="journal article" date="2020" name="Stud. Mycol.">
        <title>101 Dothideomycetes genomes: a test case for predicting lifestyles and emergence of pathogens.</title>
        <authorList>
            <person name="Haridas S."/>
            <person name="Albert R."/>
            <person name="Binder M."/>
            <person name="Bloem J."/>
            <person name="Labutti K."/>
            <person name="Salamov A."/>
            <person name="Andreopoulos B."/>
            <person name="Baker S."/>
            <person name="Barry K."/>
            <person name="Bills G."/>
            <person name="Bluhm B."/>
            <person name="Cannon C."/>
            <person name="Castanera R."/>
            <person name="Culley D."/>
            <person name="Daum C."/>
            <person name="Ezra D."/>
            <person name="Gonzalez J."/>
            <person name="Henrissat B."/>
            <person name="Kuo A."/>
            <person name="Liang C."/>
            <person name="Lipzen A."/>
            <person name="Lutzoni F."/>
            <person name="Magnuson J."/>
            <person name="Mondo S."/>
            <person name="Nolan M."/>
            <person name="Ohm R."/>
            <person name="Pangilinan J."/>
            <person name="Park H.-J."/>
            <person name="Ramirez L."/>
            <person name="Alfaro M."/>
            <person name="Sun H."/>
            <person name="Tritt A."/>
            <person name="Yoshinaga Y."/>
            <person name="Zwiers L.-H."/>
            <person name="Turgeon B."/>
            <person name="Goodwin S."/>
            <person name="Spatafora J."/>
            <person name="Crous P."/>
            <person name="Grigoriev I."/>
        </authorList>
    </citation>
    <scope>NUCLEOTIDE SEQUENCE</scope>
    <source>
        <strain evidence="2">CBS 110217</strain>
    </source>
</reference>
<keyword evidence="3" id="KW-1185">Reference proteome</keyword>
<comment type="caution">
    <text evidence="2">The sequence shown here is derived from an EMBL/GenBank/DDBJ whole genome shotgun (WGS) entry which is preliminary data.</text>
</comment>
<gene>
    <name evidence="2" type="ORF">EK21DRAFT_111184</name>
</gene>
<sequence>MKYSLIAAAIVGAVSAVVLPRNQPCAPLRDSSNVLVPNPVNSPEAFASFSWYGTTATFASKPSGFETIFTNYTAAVLSYKYQHFVDLDAYNPDACAATCNVTPGCDAFNIYFMRHPSVEPAVACPNPKANTVVRCGLYSQPVLASEAQIVNQTRGPADASGKAFQIVIAGSNAYNRAFRAAVSDVVADVPKVTVAETIKVTETVKIVVTESVAVPTVMMPAVTVQAPTVTPPAVIVPAETVTLPAVTVPAETVPADTIVISPGAVPTSASIAWPQLSSVLNISILTTSLAVPSTSVTVL</sequence>
<accession>A0A9P4HBE9</accession>
<evidence type="ECO:0000313" key="2">
    <source>
        <dbReference type="EMBL" id="KAF2031144.1"/>
    </source>
</evidence>
<dbReference type="PANTHER" id="PTHR36578:SF1">
    <property type="entry name" value="APPLE DOMAIN-CONTAINING PROTEIN"/>
    <property type="match status" value="1"/>
</dbReference>
<feature type="chain" id="PRO_5040163921" description="Apple domain-containing protein" evidence="1">
    <location>
        <begin position="17"/>
        <end position="299"/>
    </location>
</feature>
<dbReference type="EMBL" id="ML978183">
    <property type="protein sequence ID" value="KAF2031144.1"/>
    <property type="molecule type" value="Genomic_DNA"/>
</dbReference>
<protein>
    <recommendedName>
        <fullName evidence="4">Apple domain-containing protein</fullName>
    </recommendedName>
</protein>
<feature type="signal peptide" evidence="1">
    <location>
        <begin position="1"/>
        <end position="16"/>
    </location>
</feature>
<evidence type="ECO:0000256" key="1">
    <source>
        <dbReference type="SAM" id="SignalP"/>
    </source>
</evidence>
<dbReference type="AlphaFoldDB" id="A0A9P4HBE9"/>
<name>A0A9P4HBE9_9PLEO</name>
<dbReference type="PANTHER" id="PTHR36578">
    <property type="entry name" value="CHROMOSOME 15, WHOLE GENOME SHOTGUN SEQUENCE"/>
    <property type="match status" value="1"/>
</dbReference>
<keyword evidence="1" id="KW-0732">Signal</keyword>